<evidence type="ECO:0000313" key="2">
    <source>
        <dbReference type="Proteomes" id="UP000280834"/>
    </source>
</evidence>
<evidence type="ECO:0000313" key="3">
    <source>
        <dbReference type="WBParaSite" id="BTMF_0001785701-mRNA-1"/>
    </source>
</evidence>
<gene>
    <name evidence="1" type="ORF">BTMF_LOCUS15821</name>
</gene>
<protein>
    <submittedName>
        <fullName evidence="3">Ovule protein</fullName>
    </submittedName>
</protein>
<dbReference type="WBParaSite" id="BTMF_0001785701-mRNA-1">
    <property type="protein sequence ID" value="BTMF_0001785701-mRNA-1"/>
    <property type="gene ID" value="BTMF_0001785701"/>
</dbReference>
<proteinExistence type="predicted"/>
<sequence>MKSEHSFPQELSHPDDTMLVLVTDNHSLQLQIQHLYLVVSIYHAYILRNVVVQLVHQMVLPLTNSIELLLFHVHYSQHIDKYLVVFLQYFQFSFHRYHLPDILPKQNQLLYVI</sequence>
<dbReference type="Proteomes" id="UP000280834">
    <property type="component" value="Unassembled WGS sequence"/>
</dbReference>
<reference evidence="1 2" key="2">
    <citation type="submission" date="2018-11" db="EMBL/GenBank/DDBJ databases">
        <authorList>
            <consortium name="Pathogen Informatics"/>
        </authorList>
    </citation>
    <scope>NUCLEOTIDE SEQUENCE [LARGE SCALE GENOMIC DNA]</scope>
</reference>
<dbReference type="EMBL" id="UZAG01023194">
    <property type="protein sequence ID" value="VDO55993.1"/>
    <property type="molecule type" value="Genomic_DNA"/>
</dbReference>
<name>A0A0R3RCT5_9BILA</name>
<reference evidence="3" key="1">
    <citation type="submission" date="2017-02" db="UniProtKB">
        <authorList>
            <consortium name="WormBaseParasite"/>
        </authorList>
    </citation>
    <scope>IDENTIFICATION</scope>
</reference>
<organism evidence="3">
    <name type="scientific">Brugia timori</name>
    <dbReference type="NCBI Taxonomy" id="42155"/>
    <lineage>
        <taxon>Eukaryota</taxon>
        <taxon>Metazoa</taxon>
        <taxon>Ecdysozoa</taxon>
        <taxon>Nematoda</taxon>
        <taxon>Chromadorea</taxon>
        <taxon>Rhabditida</taxon>
        <taxon>Spirurina</taxon>
        <taxon>Spiruromorpha</taxon>
        <taxon>Filarioidea</taxon>
        <taxon>Onchocercidae</taxon>
        <taxon>Brugia</taxon>
    </lineage>
</organism>
<accession>A0A0R3RCT5</accession>
<keyword evidence="2" id="KW-1185">Reference proteome</keyword>
<evidence type="ECO:0000313" key="1">
    <source>
        <dbReference type="EMBL" id="VDO55993.1"/>
    </source>
</evidence>
<dbReference type="AlphaFoldDB" id="A0A0R3RCT5"/>